<feature type="region of interest" description="Disordered" evidence="1">
    <location>
        <begin position="80"/>
        <end position="195"/>
    </location>
</feature>
<keyword evidence="2" id="KW-1133">Transmembrane helix</keyword>
<feature type="transmembrane region" description="Helical" evidence="2">
    <location>
        <begin position="364"/>
        <end position="384"/>
    </location>
</feature>
<feature type="compositionally biased region" description="Basic and acidic residues" evidence="1">
    <location>
        <begin position="307"/>
        <end position="316"/>
    </location>
</feature>
<proteinExistence type="predicted"/>
<dbReference type="HOGENOM" id="CLU_713858_0_0_1"/>
<dbReference type="Proteomes" id="UP000006753">
    <property type="component" value="Unassembled WGS sequence"/>
</dbReference>
<organism evidence="3 4">
    <name type="scientific">Marssonina brunnea f. sp. multigermtubi (strain MB_m1)</name>
    <name type="common">Marssonina leaf spot fungus</name>
    <dbReference type="NCBI Taxonomy" id="1072389"/>
    <lineage>
        <taxon>Eukaryota</taxon>
        <taxon>Fungi</taxon>
        <taxon>Dikarya</taxon>
        <taxon>Ascomycota</taxon>
        <taxon>Pezizomycotina</taxon>
        <taxon>Leotiomycetes</taxon>
        <taxon>Helotiales</taxon>
        <taxon>Drepanopezizaceae</taxon>
        <taxon>Drepanopeziza</taxon>
    </lineage>
</organism>
<accession>K1Y5P4</accession>
<feature type="compositionally biased region" description="Low complexity" evidence="1">
    <location>
        <begin position="138"/>
        <end position="148"/>
    </location>
</feature>
<keyword evidence="4" id="KW-1185">Reference proteome</keyword>
<reference evidence="3 4" key="1">
    <citation type="journal article" date="2012" name="BMC Genomics">
        <title>Sequencing the genome of Marssonina brunnea reveals fungus-poplar co-evolution.</title>
        <authorList>
            <person name="Zhu S."/>
            <person name="Cao Y.-Z."/>
            <person name="Jiang C."/>
            <person name="Tan B.-Y."/>
            <person name="Wang Z."/>
            <person name="Feng S."/>
            <person name="Zhang L."/>
            <person name="Su X.-H."/>
            <person name="Brejova B."/>
            <person name="Vinar T."/>
            <person name="Xu M."/>
            <person name="Wang M.-X."/>
            <person name="Zhang S.-G."/>
            <person name="Huang M.-R."/>
            <person name="Wu R."/>
            <person name="Zhou Y."/>
        </authorList>
    </citation>
    <scope>NUCLEOTIDE SEQUENCE [LARGE SCALE GENOMIC DNA]</scope>
    <source>
        <strain evidence="3 4">MB_m1</strain>
    </source>
</reference>
<evidence type="ECO:0000313" key="3">
    <source>
        <dbReference type="EMBL" id="EKD20529.1"/>
    </source>
</evidence>
<feature type="region of interest" description="Disordered" evidence="1">
    <location>
        <begin position="220"/>
        <end position="317"/>
    </location>
</feature>
<name>K1Y5P4_MARBU</name>
<gene>
    <name evidence="3" type="ORF">MBM_01211</name>
</gene>
<evidence type="ECO:0000256" key="1">
    <source>
        <dbReference type="SAM" id="MobiDB-lite"/>
    </source>
</evidence>
<dbReference type="KEGG" id="mbe:MBM_01211"/>
<sequence>MADPNGGDDYLSDPMASMLYVLGGSTTGFQPLPISDSRSTVNPAREDILKLSADDIRSAISYVIPQGDSAQGVETQLARTPNGGAELQPQLPRRLAYQKPDPAPDLPRIARGGPDEARPGLPSRSSQSTDLRPRQHGHVVLLRPVHQPVPRRRQQRNPVGTLPALPLLHDTEHATHRHPDHQAPGHQPRAGKVGSRPLHRHALSHLGPRPLPQPRLRLRHRREQDPQPEQRQLPARAPRRGRHPPQARRRLGPAHLHPRPPGRRGADGALPAVPLRRRDHERAECSAGGLRSRRSGHGDGDGDPGAPEERAGDGRAEGGAQVCIRGGTGTAALRGVPLRVCVWCSADWSGRWAYREEILGRGMMLLLLVGVASSGIGSLALLWYGTA</sequence>
<dbReference type="InParanoid" id="K1Y5P4"/>
<dbReference type="EMBL" id="JH921429">
    <property type="protein sequence ID" value="EKD20529.1"/>
    <property type="molecule type" value="Genomic_DNA"/>
</dbReference>
<protein>
    <submittedName>
        <fullName evidence="3">Uncharacterized protein</fullName>
    </submittedName>
</protein>
<evidence type="ECO:0000313" key="4">
    <source>
        <dbReference type="Proteomes" id="UP000006753"/>
    </source>
</evidence>
<keyword evidence="2" id="KW-0472">Membrane</keyword>
<dbReference type="AlphaFoldDB" id="K1Y5P4"/>
<feature type="compositionally biased region" description="Basic residues" evidence="1">
    <location>
        <begin position="237"/>
        <end position="262"/>
    </location>
</feature>
<feature type="compositionally biased region" description="Low complexity" evidence="1">
    <location>
        <begin position="227"/>
        <end position="236"/>
    </location>
</feature>
<evidence type="ECO:0000256" key="2">
    <source>
        <dbReference type="SAM" id="Phobius"/>
    </source>
</evidence>
<keyword evidence="2" id="KW-0812">Transmembrane</keyword>